<dbReference type="SUPFAM" id="SSF81653">
    <property type="entry name" value="Calcium ATPase, transduction domain A"/>
    <property type="match status" value="1"/>
</dbReference>
<dbReference type="InterPro" id="IPR008250">
    <property type="entry name" value="ATPase_P-typ_transduc_dom_A_sf"/>
</dbReference>
<evidence type="ECO:0000256" key="4">
    <source>
        <dbReference type="ARBA" id="ARBA00012786"/>
    </source>
</evidence>
<dbReference type="EMBL" id="QJKH01000004">
    <property type="protein sequence ID" value="PXX80216.1"/>
    <property type="molecule type" value="Genomic_DNA"/>
</dbReference>
<dbReference type="SUPFAM" id="SSF56784">
    <property type="entry name" value="HAD-like"/>
    <property type="match status" value="1"/>
</dbReference>
<dbReference type="GO" id="GO:0005524">
    <property type="term" value="F:ATP binding"/>
    <property type="evidence" value="ECO:0007669"/>
    <property type="project" value="UniProtKB-KW"/>
</dbReference>
<dbReference type="InterPro" id="IPR023299">
    <property type="entry name" value="ATPase_P-typ_cyto_dom_N"/>
</dbReference>
<dbReference type="Pfam" id="PF00689">
    <property type="entry name" value="Cation_ATPase_C"/>
    <property type="match status" value="1"/>
</dbReference>
<keyword evidence="9 18" id="KW-0812">Transmembrane</keyword>
<evidence type="ECO:0000313" key="21">
    <source>
        <dbReference type="Proteomes" id="UP000247612"/>
    </source>
</evidence>
<evidence type="ECO:0000256" key="1">
    <source>
        <dbReference type="ARBA" id="ARBA00003954"/>
    </source>
</evidence>
<dbReference type="NCBIfam" id="NF011702">
    <property type="entry name" value="PRK15122.1"/>
    <property type="match status" value="1"/>
</dbReference>
<dbReference type="NCBIfam" id="TIGR01524">
    <property type="entry name" value="ATPase-IIIB_Mg"/>
    <property type="match status" value="1"/>
</dbReference>
<evidence type="ECO:0000256" key="18">
    <source>
        <dbReference type="SAM" id="Phobius"/>
    </source>
</evidence>
<dbReference type="GO" id="GO:0005886">
    <property type="term" value="C:plasma membrane"/>
    <property type="evidence" value="ECO:0007669"/>
    <property type="project" value="UniProtKB-SubCell"/>
</dbReference>
<feature type="transmembrane region" description="Helical" evidence="18">
    <location>
        <begin position="116"/>
        <end position="135"/>
    </location>
</feature>
<keyword evidence="15 18" id="KW-0472">Membrane</keyword>
<evidence type="ECO:0000256" key="11">
    <source>
        <dbReference type="ARBA" id="ARBA00022840"/>
    </source>
</evidence>
<evidence type="ECO:0000256" key="12">
    <source>
        <dbReference type="ARBA" id="ARBA00022842"/>
    </source>
</evidence>
<evidence type="ECO:0000256" key="2">
    <source>
        <dbReference type="ARBA" id="ARBA00004429"/>
    </source>
</evidence>
<dbReference type="Pfam" id="PF13246">
    <property type="entry name" value="Cation_ATPase"/>
    <property type="match status" value="1"/>
</dbReference>
<organism evidence="20 21">
    <name type="scientific">Dielma fastidiosa</name>
    <dbReference type="NCBI Taxonomy" id="1034346"/>
    <lineage>
        <taxon>Bacteria</taxon>
        <taxon>Bacillati</taxon>
        <taxon>Bacillota</taxon>
        <taxon>Erysipelotrichia</taxon>
        <taxon>Erysipelotrichales</taxon>
        <taxon>Erysipelotrichaceae</taxon>
        <taxon>Dielma</taxon>
    </lineage>
</organism>
<comment type="catalytic activity">
    <reaction evidence="17">
        <text>Mg(2+)(out) + ATP + H2O = Mg(2+)(in) + ADP + phosphate + H(+)</text>
        <dbReference type="Rhea" id="RHEA:10260"/>
        <dbReference type="ChEBI" id="CHEBI:15377"/>
        <dbReference type="ChEBI" id="CHEBI:15378"/>
        <dbReference type="ChEBI" id="CHEBI:18420"/>
        <dbReference type="ChEBI" id="CHEBI:30616"/>
        <dbReference type="ChEBI" id="CHEBI:43474"/>
        <dbReference type="ChEBI" id="CHEBI:456216"/>
        <dbReference type="EC" id="7.2.2.14"/>
    </reaction>
</comment>
<dbReference type="Gene3D" id="1.20.1110.10">
    <property type="entry name" value="Calcium-transporting ATPase, transmembrane domain"/>
    <property type="match status" value="1"/>
</dbReference>
<keyword evidence="7" id="KW-0997">Cell inner membrane</keyword>
<accession>A0A318KX47</accession>
<keyword evidence="14 18" id="KW-1133">Transmembrane helix</keyword>
<comment type="similarity">
    <text evidence="3">Belongs to the cation transport ATPase (P-type) (TC 3.A.3) family. Type IIIB subfamily.</text>
</comment>
<feature type="transmembrane region" description="Helical" evidence="18">
    <location>
        <begin position="764"/>
        <end position="787"/>
    </location>
</feature>
<keyword evidence="13" id="KW-1278">Translocase</keyword>
<gene>
    <name evidence="20" type="ORF">DES51_104222</name>
</gene>
<feature type="transmembrane region" description="Helical" evidence="18">
    <location>
        <begin position="282"/>
        <end position="300"/>
    </location>
</feature>
<dbReference type="EC" id="7.2.2.14" evidence="4"/>
<keyword evidence="10" id="KW-0547">Nucleotide-binding</keyword>
<keyword evidence="12" id="KW-0460">Magnesium</keyword>
<evidence type="ECO:0000256" key="14">
    <source>
        <dbReference type="ARBA" id="ARBA00022989"/>
    </source>
</evidence>
<feature type="transmembrane region" description="Helical" evidence="18">
    <location>
        <begin position="306"/>
        <end position="333"/>
    </location>
</feature>
<dbReference type="InterPro" id="IPR006068">
    <property type="entry name" value="ATPase_P-typ_cation-transptr_C"/>
</dbReference>
<dbReference type="Pfam" id="PF00122">
    <property type="entry name" value="E1-E2_ATPase"/>
    <property type="match status" value="1"/>
</dbReference>
<dbReference type="SUPFAM" id="SSF81660">
    <property type="entry name" value="Metal cation-transporting ATPase, ATP-binding domain N"/>
    <property type="match status" value="1"/>
</dbReference>
<evidence type="ECO:0000256" key="17">
    <source>
        <dbReference type="ARBA" id="ARBA00047295"/>
    </source>
</evidence>
<dbReference type="PROSITE" id="PS00154">
    <property type="entry name" value="ATPASE_E1_E2"/>
    <property type="match status" value="1"/>
</dbReference>
<dbReference type="CDD" id="cd02077">
    <property type="entry name" value="P-type_ATPase_Mg"/>
    <property type="match status" value="1"/>
</dbReference>
<dbReference type="InterPro" id="IPR006415">
    <property type="entry name" value="P-type_ATPase_IIIB"/>
</dbReference>
<dbReference type="RefSeq" id="WP_022938018.1">
    <property type="nucleotide sequence ID" value="NZ_CABKRQ010000004.1"/>
</dbReference>
<evidence type="ECO:0000313" key="20">
    <source>
        <dbReference type="EMBL" id="PXX80216.1"/>
    </source>
</evidence>
<dbReference type="SFLD" id="SFLDF00027">
    <property type="entry name" value="p-type_atpase"/>
    <property type="match status" value="1"/>
</dbReference>
<dbReference type="PRINTS" id="PR01836">
    <property type="entry name" value="MGATPASE"/>
</dbReference>
<feature type="transmembrane region" description="Helical" evidence="18">
    <location>
        <begin position="694"/>
        <end position="718"/>
    </location>
</feature>
<dbReference type="GO" id="GO:0016887">
    <property type="term" value="F:ATP hydrolysis activity"/>
    <property type="evidence" value="ECO:0007669"/>
    <property type="project" value="InterPro"/>
</dbReference>
<dbReference type="Gene3D" id="3.40.50.1000">
    <property type="entry name" value="HAD superfamily/HAD-like"/>
    <property type="match status" value="1"/>
</dbReference>
<proteinExistence type="inferred from homology"/>
<dbReference type="STRING" id="1034346.GCA_000313565_01714"/>
<dbReference type="NCBIfam" id="TIGR01494">
    <property type="entry name" value="ATPase_P-type"/>
    <property type="match status" value="2"/>
</dbReference>
<feature type="transmembrane region" description="Helical" evidence="18">
    <location>
        <begin position="879"/>
        <end position="901"/>
    </location>
</feature>
<reference evidence="20 21" key="1">
    <citation type="submission" date="2018-05" db="EMBL/GenBank/DDBJ databases">
        <title>Genomic Encyclopedia of Type Strains, Phase IV (KMG-IV): sequencing the most valuable type-strain genomes for metagenomic binning, comparative biology and taxonomic classification.</title>
        <authorList>
            <person name="Goeker M."/>
        </authorList>
    </citation>
    <scope>NUCLEOTIDE SEQUENCE [LARGE SCALE GENOMIC DNA]</scope>
    <source>
        <strain evidence="20 21">JC118</strain>
    </source>
</reference>
<evidence type="ECO:0000256" key="5">
    <source>
        <dbReference type="ARBA" id="ARBA00013555"/>
    </source>
</evidence>
<dbReference type="SFLD" id="SFLDS00003">
    <property type="entry name" value="Haloacid_Dehalogenase"/>
    <property type="match status" value="1"/>
</dbReference>
<evidence type="ECO:0000259" key="19">
    <source>
        <dbReference type="SMART" id="SM00831"/>
    </source>
</evidence>
<dbReference type="InterPro" id="IPR036412">
    <property type="entry name" value="HAD-like_sf"/>
</dbReference>
<comment type="subcellular location">
    <subcellularLocation>
        <location evidence="2">Cell inner membrane</location>
        <topology evidence="2">Multi-pass membrane protein</topology>
    </subcellularLocation>
</comment>
<dbReference type="InterPro" id="IPR001757">
    <property type="entry name" value="P_typ_ATPase"/>
</dbReference>
<dbReference type="SMART" id="SM00831">
    <property type="entry name" value="Cation_ATPase_N"/>
    <property type="match status" value="1"/>
</dbReference>
<dbReference type="InterPro" id="IPR004014">
    <property type="entry name" value="ATPase_P-typ_cation-transptr_N"/>
</dbReference>
<feature type="domain" description="Cation-transporting P-type ATPase N-terminal" evidence="19">
    <location>
        <begin position="33"/>
        <end position="106"/>
    </location>
</feature>
<keyword evidence="11" id="KW-0067">ATP-binding</keyword>
<evidence type="ECO:0000256" key="13">
    <source>
        <dbReference type="ARBA" id="ARBA00022967"/>
    </source>
</evidence>
<dbReference type="Proteomes" id="UP000247612">
    <property type="component" value="Unassembled WGS sequence"/>
</dbReference>
<evidence type="ECO:0000256" key="10">
    <source>
        <dbReference type="ARBA" id="ARBA00022741"/>
    </source>
</evidence>
<evidence type="ECO:0000256" key="6">
    <source>
        <dbReference type="ARBA" id="ARBA00022475"/>
    </source>
</evidence>
<dbReference type="InterPro" id="IPR023298">
    <property type="entry name" value="ATPase_P-typ_TM_dom_sf"/>
</dbReference>
<keyword evidence="6" id="KW-1003">Cell membrane</keyword>
<evidence type="ECO:0000256" key="15">
    <source>
        <dbReference type="ARBA" id="ARBA00023136"/>
    </source>
</evidence>
<dbReference type="Gene3D" id="3.40.1110.10">
    <property type="entry name" value="Calcium-transporting ATPase, cytoplasmic domain N"/>
    <property type="match status" value="1"/>
</dbReference>
<dbReference type="PANTHER" id="PTHR42861">
    <property type="entry name" value="CALCIUM-TRANSPORTING ATPASE"/>
    <property type="match status" value="1"/>
</dbReference>
<comment type="caution">
    <text evidence="20">The sequence shown here is derived from an EMBL/GenBank/DDBJ whole genome shotgun (WGS) entry which is preliminary data.</text>
</comment>
<evidence type="ECO:0000256" key="9">
    <source>
        <dbReference type="ARBA" id="ARBA00022692"/>
    </source>
</evidence>
<evidence type="ECO:0000256" key="16">
    <source>
        <dbReference type="ARBA" id="ARBA00029806"/>
    </source>
</evidence>
<dbReference type="Gene3D" id="2.70.150.10">
    <property type="entry name" value="Calcium-transporting ATPase, cytoplasmic transduction domain A"/>
    <property type="match status" value="1"/>
</dbReference>
<evidence type="ECO:0000256" key="3">
    <source>
        <dbReference type="ARBA" id="ARBA00008746"/>
    </source>
</evidence>
<keyword evidence="8" id="KW-0597">Phosphoprotein</keyword>
<dbReference type="InterPro" id="IPR059000">
    <property type="entry name" value="ATPase_P-type_domA"/>
</dbReference>
<protein>
    <recommendedName>
        <fullName evidence="5">Magnesium-transporting ATPase, P-type 1</fullName>
        <ecNumber evidence="4">7.2.2.14</ecNumber>
    </recommendedName>
    <alternativeName>
        <fullName evidence="16">Mg(2+) transport ATPase, P-type 1</fullName>
    </alternativeName>
</protein>
<dbReference type="InterPro" id="IPR018303">
    <property type="entry name" value="ATPase_P-typ_P_site"/>
</dbReference>
<evidence type="ECO:0000256" key="8">
    <source>
        <dbReference type="ARBA" id="ARBA00022553"/>
    </source>
</evidence>
<dbReference type="AlphaFoldDB" id="A0A318KX47"/>
<dbReference type="SUPFAM" id="SSF81665">
    <property type="entry name" value="Calcium ATPase, transmembrane domain M"/>
    <property type="match status" value="1"/>
</dbReference>
<dbReference type="SFLD" id="SFLDG00002">
    <property type="entry name" value="C1.7:_P-type_atpase_like"/>
    <property type="match status" value="1"/>
</dbReference>
<feature type="transmembrane region" description="Helical" evidence="18">
    <location>
        <begin position="849"/>
        <end position="867"/>
    </location>
</feature>
<name>A0A318KX47_9FIRM</name>
<dbReference type="InterPro" id="IPR023214">
    <property type="entry name" value="HAD_sf"/>
</dbReference>
<dbReference type="Pfam" id="PF00690">
    <property type="entry name" value="Cation_ATPase_N"/>
    <property type="match status" value="1"/>
</dbReference>
<comment type="function">
    <text evidence="1">Mediates magnesium influx to the cytosol.</text>
</comment>
<evidence type="ECO:0000256" key="7">
    <source>
        <dbReference type="ARBA" id="ARBA00022519"/>
    </source>
</evidence>
<dbReference type="GO" id="GO:0015444">
    <property type="term" value="F:P-type magnesium transporter activity"/>
    <property type="evidence" value="ECO:0007669"/>
    <property type="project" value="UniProtKB-EC"/>
</dbReference>
<feature type="transmembrane region" description="Helical" evidence="18">
    <location>
        <begin position="82"/>
        <end position="104"/>
    </location>
</feature>
<sequence>MTFKKLLTQNNLIKYRKNEADKKRLQLKQRLSALSLLSEEALLQEFNQSMNGFNEVQAELMREKYGTNTLPKQKADWAGLRLLRCLFTPFTLILIALMGISAITDVVMVSAKDQDFSKIIIIFVMITLSTVIRFVQETKSSREAEKLNEMVETTTLVYRNQSAKEIPADEVVAGDLVRLAAGDLVVADVRILQAKDLFISQASLSGESDPLEKQGIALSEPAASVTDSENLAFMGSNVISGSALGMVIAVGSDTFFGSMAESFSEPQDATSFEKGMNAVTKILMRFMLVMVPVVFVINGFTKHDWLSAFMFAVSIAVGMTPEMLPMIVTTCLAKGALVMSKQKTIIKDLNAIQNFGAMDILCTDKTGTLTLDKVALEYHLDVLGNEDSRVLRHAFLNSYFQTGLKNLLDVAIIERTFAEAEHDEAFAALSNLYEKVDEIPYDFNRRRMSVVVKDGNGKTQLITKGAVEEILKICTHVEINHQSVMMSEELRVQILKTVADFNDQGLRVLAVAQKTNPREAGMFGVEDEKDMILIGYLAFLDPPKGSAKSAIASLHEYGTEVKVLTGDSDRVTCSVCEQVGIDTGHIVLGFEIEAMSDDELKVLVEECRVFAKLSPDQKARIVAQLKANGHTVGYMGDGINDAMAMRQADVGISVDTAVDIAKETADVILLEKDLMVLKEGILEGRRTYANTIKYIKMTASSSFGNMFSVLCASAFLPFLPMTSIQLILLSLVYDLSCAAIPSDNVDSEFLRQPRPWAAESISKFMLWMGPISSVFDICTYLLLYFVIAPMAVKGGYHTLTDQSSITLFISVFQTGWFIESMWTQTLVLHTLRSAKLPFIQTRASKPVTLLSLAGIFLLTLLPSTQIGKALGLVSMPLMYYGWLLLIVAGYLVITTVVKVFYIRRYGELL</sequence>
<keyword evidence="21" id="KW-1185">Reference proteome</keyword>
<dbReference type="InterPro" id="IPR044492">
    <property type="entry name" value="P_typ_ATPase_HD_dom"/>
</dbReference>